<feature type="compositionally biased region" description="Basic and acidic residues" evidence="2">
    <location>
        <begin position="157"/>
        <end position="168"/>
    </location>
</feature>
<evidence type="ECO:0000313" key="4">
    <source>
        <dbReference type="Proteomes" id="UP000694892"/>
    </source>
</evidence>
<reference evidence="4" key="1">
    <citation type="journal article" date="2016" name="Nature">
        <title>Genome evolution in the allotetraploid frog Xenopus laevis.</title>
        <authorList>
            <person name="Session A.M."/>
            <person name="Uno Y."/>
            <person name="Kwon T."/>
            <person name="Chapman J.A."/>
            <person name="Toyoda A."/>
            <person name="Takahashi S."/>
            <person name="Fukui A."/>
            <person name="Hikosaka A."/>
            <person name="Suzuki A."/>
            <person name="Kondo M."/>
            <person name="van Heeringen S.J."/>
            <person name="Quigley I."/>
            <person name="Heinz S."/>
            <person name="Ogino H."/>
            <person name="Ochi H."/>
            <person name="Hellsten U."/>
            <person name="Lyons J.B."/>
            <person name="Simakov O."/>
            <person name="Putnam N."/>
            <person name="Stites J."/>
            <person name="Kuroki Y."/>
            <person name="Tanaka T."/>
            <person name="Michiue T."/>
            <person name="Watanabe M."/>
            <person name="Bogdanovic O."/>
            <person name="Lister R."/>
            <person name="Georgiou G."/>
            <person name="Paranjpe S.S."/>
            <person name="van Kruijsbergen I."/>
            <person name="Shu S."/>
            <person name="Carlson J."/>
            <person name="Kinoshita T."/>
            <person name="Ohta Y."/>
            <person name="Mawaribuchi S."/>
            <person name="Jenkins J."/>
            <person name="Grimwood J."/>
            <person name="Schmutz J."/>
            <person name="Mitros T."/>
            <person name="Mozaffari S.V."/>
            <person name="Suzuki Y."/>
            <person name="Haramoto Y."/>
            <person name="Yamamoto T.S."/>
            <person name="Takagi C."/>
            <person name="Heald R."/>
            <person name="Miller K."/>
            <person name="Haudenschild C."/>
            <person name="Kitzman J."/>
            <person name="Nakayama T."/>
            <person name="Izutsu Y."/>
            <person name="Robert J."/>
            <person name="Fortriede J."/>
            <person name="Burns K."/>
            <person name="Lotay V."/>
            <person name="Karimi K."/>
            <person name="Yasuoka Y."/>
            <person name="Dichmann D.S."/>
            <person name="Flajnik M.F."/>
            <person name="Houston D.W."/>
            <person name="Shendure J."/>
            <person name="DuPasquier L."/>
            <person name="Vize P.D."/>
            <person name="Zorn A.M."/>
            <person name="Ito M."/>
            <person name="Marcotte E.M."/>
            <person name="Wallingford J.B."/>
            <person name="Ito Y."/>
            <person name="Asashima M."/>
            <person name="Ueno N."/>
            <person name="Matsuda Y."/>
            <person name="Veenstra G.J."/>
            <person name="Fujiyama A."/>
            <person name="Harland R.M."/>
            <person name="Taira M."/>
            <person name="Rokhsar D.S."/>
        </authorList>
    </citation>
    <scope>NUCLEOTIDE SEQUENCE [LARGE SCALE GENOMIC DNA]</scope>
    <source>
        <strain evidence="4">J</strain>
    </source>
</reference>
<feature type="coiled-coil region" evidence="1">
    <location>
        <begin position="44"/>
        <end position="71"/>
    </location>
</feature>
<sequence length="168" mass="19596">MKGLIPRGLRVQIFPTFEAPDTNFRDKWEAVLSDCSFKFMDLLIEEEEKKLTTINKQIEELHSKIEAVKNDESLIVKYDSIMKGMHKLETSLLETKKTKLARDVKDYSTNMVYRWSHIKANVNPMRGTSWFNKKRAERNPNFINVSQSRRSNPQTRSDSHLGGRSSMD</sequence>
<name>A0A974DJC9_XENLA</name>
<feature type="region of interest" description="Disordered" evidence="2">
    <location>
        <begin position="145"/>
        <end position="168"/>
    </location>
</feature>
<dbReference type="Proteomes" id="UP000694892">
    <property type="component" value="Chromosome 2S"/>
</dbReference>
<dbReference type="EMBL" id="CM004469">
    <property type="protein sequence ID" value="OCT91692.1"/>
    <property type="molecule type" value="Genomic_DNA"/>
</dbReference>
<keyword evidence="1" id="KW-0175">Coiled coil</keyword>
<protein>
    <submittedName>
        <fullName evidence="3">Uncharacterized protein</fullName>
    </submittedName>
</protein>
<organism evidence="3 4">
    <name type="scientific">Xenopus laevis</name>
    <name type="common">African clawed frog</name>
    <dbReference type="NCBI Taxonomy" id="8355"/>
    <lineage>
        <taxon>Eukaryota</taxon>
        <taxon>Metazoa</taxon>
        <taxon>Chordata</taxon>
        <taxon>Craniata</taxon>
        <taxon>Vertebrata</taxon>
        <taxon>Euteleostomi</taxon>
        <taxon>Amphibia</taxon>
        <taxon>Batrachia</taxon>
        <taxon>Anura</taxon>
        <taxon>Pipoidea</taxon>
        <taxon>Pipidae</taxon>
        <taxon>Xenopodinae</taxon>
        <taxon>Xenopus</taxon>
        <taxon>Xenopus</taxon>
    </lineage>
</organism>
<gene>
    <name evidence="3" type="ORF">XELAEV_18014752mg</name>
</gene>
<feature type="compositionally biased region" description="Polar residues" evidence="2">
    <location>
        <begin position="145"/>
        <end position="156"/>
    </location>
</feature>
<proteinExistence type="predicted"/>
<evidence type="ECO:0000313" key="3">
    <source>
        <dbReference type="EMBL" id="OCT91692.1"/>
    </source>
</evidence>
<evidence type="ECO:0000256" key="1">
    <source>
        <dbReference type="SAM" id="Coils"/>
    </source>
</evidence>
<dbReference type="AlphaFoldDB" id="A0A974DJC9"/>
<accession>A0A974DJC9</accession>
<evidence type="ECO:0000256" key="2">
    <source>
        <dbReference type="SAM" id="MobiDB-lite"/>
    </source>
</evidence>